<feature type="transmembrane region" description="Helical" evidence="9">
    <location>
        <begin position="139"/>
        <end position="170"/>
    </location>
</feature>
<reference evidence="14" key="1">
    <citation type="submission" date="2016-10" db="EMBL/GenBank/DDBJ databases">
        <title>Frankia sp. NRRL B-16386 Genome sequencing.</title>
        <authorList>
            <person name="Ghodhbane-Gtari F."/>
            <person name="Swanson E."/>
            <person name="Gueddou A."/>
            <person name="Hezbri K."/>
            <person name="Ktari K."/>
            <person name="Nouioui I."/>
            <person name="Morris K."/>
            <person name="Simpson S."/>
            <person name="Abebe-Akele F."/>
            <person name="Thomas K."/>
            <person name="Gtari M."/>
            <person name="Tisa L.S."/>
        </authorList>
    </citation>
    <scope>NUCLEOTIDE SEQUENCE [LARGE SCALE GENOMIC DNA]</scope>
    <source>
        <strain evidence="14">NRRL B-16386</strain>
    </source>
</reference>
<feature type="domain" description="Signal transduction histidine kinase subgroup 3 dimerisation and phosphoacceptor" evidence="11">
    <location>
        <begin position="256"/>
        <end position="323"/>
    </location>
</feature>
<keyword evidence="3" id="KW-0597">Phosphoprotein</keyword>
<comment type="catalytic activity">
    <reaction evidence="1">
        <text>ATP + protein L-histidine = ADP + protein N-phospho-L-histidine.</text>
        <dbReference type="EC" id="2.7.13.3"/>
    </reaction>
</comment>
<comment type="caution">
    <text evidence="13">The sequence shown here is derived from an EMBL/GenBank/DDBJ whole genome shotgun (WGS) entry which is preliminary data.</text>
</comment>
<dbReference type="SUPFAM" id="SSF55874">
    <property type="entry name" value="ATPase domain of HSP90 chaperone/DNA topoisomerase II/histidine kinase"/>
    <property type="match status" value="1"/>
</dbReference>
<evidence type="ECO:0000256" key="7">
    <source>
        <dbReference type="ARBA" id="ARBA00022840"/>
    </source>
</evidence>
<dbReference type="PANTHER" id="PTHR24421">
    <property type="entry name" value="NITRATE/NITRITE SENSOR PROTEIN NARX-RELATED"/>
    <property type="match status" value="1"/>
</dbReference>
<keyword evidence="5" id="KW-0547">Nucleotide-binding</keyword>
<keyword evidence="7" id="KW-0067">ATP-binding</keyword>
<name>A0A1V2IFX4_9ACTN</name>
<dbReference type="CDD" id="cd16917">
    <property type="entry name" value="HATPase_UhpB-NarQ-NarX-like"/>
    <property type="match status" value="1"/>
</dbReference>
<feature type="transmembrane region" description="Helical" evidence="9">
    <location>
        <begin position="61"/>
        <end position="81"/>
    </location>
</feature>
<dbReference type="GO" id="GO:0000155">
    <property type="term" value="F:phosphorelay sensor kinase activity"/>
    <property type="evidence" value="ECO:0007669"/>
    <property type="project" value="InterPro"/>
</dbReference>
<feature type="transmembrane region" description="Helical" evidence="9">
    <location>
        <begin position="36"/>
        <end position="55"/>
    </location>
</feature>
<protein>
    <recommendedName>
        <fullName evidence="2">histidine kinase</fullName>
        <ecNumber evidence="2">2.7.13.3</ecNumber>
    </recommendedName>
</protein>
<evidence type="ECO:0000313" key="14">
    <source>
        <dbReference type="Proteomes" id="UP000188929"/>
    </source>
</evidence>
<dbReference type="InterPro" id="IPR050482">
    <property type="entry name" value="Sensor_HK_TwoCompSys"/>
</dbReference>
<dbReference type="EMBL" id="MOMC01000014">
    <property type="protein sequence ID" value="ONH31890.1"/>
    <property type="molecule type" value="Genomic_DNA"/>
</dbReference>
<evidence type="ECO:0000256" key="1">
    <source>
        <dbReference type="ARBA" id="ARBA00000085"/>
    </source>
</evidence>
<evidence type="ECO:0000256" key="8">
    <source>
        <dbReference type="ARBA" id="ARBA00023012"/>
    </source>
</evidence>
<keyword evidence="9" id="KW-0472">Membrane</keyword>
<dbReference type="InterPro" id="IPR025828">
    <property type="entry name" value="Put_sensor_dom"/>
</dbReference>
<dbReference type="OrthoDB" id="3217947at2"/>
<keyword evidence="4" id="KW-0808">Transferase</keyword>
<organism evidence="13 14">
    <name type="scientific">Pseudofrankia asymbiotica</name>
    <dbReference type="NCBI Taxonomy" id="1834516"/>
    <lineage>
        <taxon>Bacteria</taxon>
        <taxon>Bacillati</taxon>
        <taxon>Actinomycetota</taxon>
        <taxon>Actinomycetes</taxon>
        <taxon>Frankiales</taxon>
        <taxon>Frankiaceae</taxon>
        <taxon>Pseudofrankia</taxon>
    </lineage>
</organism>
<dbReference type="Gene3D" id="3.30.565.10">
    <property type="entry name" value="Histidine kinase-like ATPase, C-terminal domain"/>
    <property type="match status" value="1"/>
</dbReference>
<dbReference type="AlphaFoldDB" id="A0A1V2IFX4"/>
<keyword evidence="14" id="KW-1185">Reference proteome</keyword>
<evidence type="ECO:0000256" key="3">
    <source>
        <dbReference type="ARBA" id="ARBA00022553"/>
    </source>
</evidence>
<dbReference type="STRING" id="1834516.BL253_07010"/>
<dbReference type="InterPro" id="IPR003594">
    <property type="entry name" value="HATPase_dom"/>
</dbReference>
<keyword evidence="9" id="KW-1133">Transmembrane helix</keyword>
<dbReference type="Pfam" id="PF02518">
    <property type="entry name" value="HATPase_c"/>
    <property type="match status" value="1"/>
</dbReference>
<proteinExistence type="predicted"/>
<evidence type="ECO:0000256" key="5">
    <source>
        <dbReference type="ARBA" id="ARBA00022741"/>
    </source>
</evidence>
<dbReference type="InterPro" id="IPR036890">
    <property type="entry name" value="HATPase_C_sf"/>
</dbReference>
<dbReference type="Pfam" id="PF13796">
    <property type="entry name" value="Sensor"/>
    <property type="match status" value="1"/>
</dbReference>
<evidence type="ECO:0000259" key="11">
    <source>
        <dbReference type="Pfam" id="PF07730"/>
    </source>
</evidence>
<keyword evidence="8" id="KW-0902">Two-component regulatory system</keyword>
<dbReference type="Proteomes" id="UP000188929">
    <property type="component" value="Unassembled WGS sequence"/>
</dbReference>
<dbReference type="Gene3D" id="1.20.5.1930">
    <property type="match status" value="1"/>
</dbReference>
<evidence type="ECO:0000256" key="4">
    <source>
        <dbReference type="ARBA" id="ARBA00022679"/>
    </source>
</evidence>
<evidence type="ECO:0000259" key="12">
    <source>
        <dbReference type="Pfam" id="PF13796"/>
    </source>
</evidence>
<accession>A0A1V2IFX4</accession>
<dbReference type="GO" id="GO:0005524">
    <property type="term" value="F:ATP binding"/>
    <property type="evidence" value="ECO:0007669"/>
    <property type="project" value="UniProtKB-KW"/>
</dbReference>
<feature type="domain" description="Putative sensor" evidence="12">
    <location>
        <begin position="45"/>
        <end position="227"/>
    </location>
</feature>
<feature type="transmembrane region" description="Helical" evidence="9">
    <location>
        <begin position="190"/>
        <end position="212"/>
    </location>
</feature>
<dbReference type="PANTHER" id="PTHR24421:SF10">
    <property type="entry name" value="NITRATE_NITRITE SENSOR PROTEIN NARQ"/>
    <property type="match status" value="1"/>
</dbReference>
<dbReference type="Pfam" id="PF07730">
    <property type="entry name" value="HisKA_3"/>
    <property type="match status" value="1"/>
</dbReference>
<feature type="domain" description="Histidine kinase/HSP90-like ATPase" evidence="10">
    <location>
        <begin position="365"/>
        <end position="445"/>
    </location>
</feature>
<keyword evidence="6 13" id="KW-0418">Kinase</keyword>
<dbReference type="GO" id="GO:0046983">
    <property type="term" value="F:protein dimerization activity"/>
    <property type="evidence" value="ECO:0007669"/>
    <property type="project" value="InterPro"/>
</dbReference>
<dbReference type="GO" id="GO:0016020">
    <property type="term" value="C:membrane"/>
    <property type="evidence" value="ECO:0007669"/>
    <property type="project" value="InterPro"/>
</dbReference>
<dbReference type="RefSeq" id="WP_076814958.1">
    <property type="nucleotide sequence ID" value="NZ_MOMC01000014.1"/>
</dbReference>
<sequence>MTGPASGALAASRGPLGTPAHALGAALRATYSRRNWLATVFAAQTLVFGTITFAVTLGFTIAGVSSSFFIVVGLPLLWVALAQAHRFARFESWRYEAYLGERLRLRPTPVPARTASGRIGRAWSRMWARMSAGGSWLELLWALLVLPVLGWAGGWIVATAWGGGLAFLLFPAYGHALGNGGRLVGLDLGYGGSVATHVVVGVAALLAAPWLARGLTALQLAIGRRMLSPSETAALTQRVADLESSRAGIVSATAAERRRIERDLHDGAQQRLVSVAMTLGRAQERFTEDPGGAHELVAEAHAETKRALVELRDLARGLHPAVLTDRGLDAALAGLAARCPIPVTLDVDVAPRPSAEVEAVAYFFVAEALTNVARHADAASARIIARRAGDRLAVEVSDDGHGGASERGGTGLSGLRDRAVAVDGTFTVRSSPGEGTTVRVDLPCQN</sequence>
<evidence type="ECO:0000256" key="9">
    <source>
        <dbReference type="SAM" id="Phobius"/>
    </source>
</evidence>
<evidence type="ECO:0000259" key="10">
    <source>
        <dbReference type="Pfam" id="PF02518"/>
    </source>
</evidence>
<evidence type="ECO:0000313" key="13">
    <source>
        <dbReference type="EMBL" id="ONH31890.1"/>
    </source>
</evidence>
<gene>
    <name evidence="13" type="ORF">BL253_07010</name>
</gene>
<evidence type="ECO:0000256" key="6">
    <source>
        <dbReference type="ARBA" id="ARBA00022777"/>
    </source>
</evidence>
<keyword evidence="9" id="KW-0812">Transmembrane</keyword>
<dbReference type="InterPro" id="IPR011712">
    <property type="entry name" value="Sig_transdc_His_kin_sub3_dim/P"/>
</dbReference>
<evidence type="ECO:0000256" key="2">
    <source>
        <dbReference type="ARBA" id="ARBA00012438"/>
    </source>
</evidence>
<dbReference type="EC" id="2.7.13.3" evidence="2"/>